<dbReference type="Proteomes" id="UP001597244">
    <property type="component" value="Unassembled WGS sequence"/>
</dbReference>
<dbReference type="SUPFAM" id="SSF75005">
    <property type="entry name" value="Arabinanase/levansucrase/invertase"/>
    <property type="match status" value="1"/>
</dbReference>
<gene>
    <name evidence="7" type="ORF">ACFQ4L_03390</name>
</gene>
<comment type="caution">
    <text evidence="7">The sequence shown here is derived from an EMBL/GenBank/DDBJ whole genome shotgun (WGS) entry which is preliminary data.</text>
</comment>
<proteinExistence type="inferred from homology"/>
<dbReference type="EMBL" id="JBHTOF010000025">
    <property type="protein sequence ID" value="MFD1465134.1"/>
    <property type="molecule type" value="Genomic_DNA"/>
</dbReference>
<organism evidence="7 8">
    <name type="scientific">Lapidilactobacillus mulanensis</name>
    <dbReference type="NCBI Taxonomy" id="2485999"/>
    <lineage>
        <taxon>Bacteria</taxon>
        <taxon>Bacillati</taxon>
        <taxon>Bacillota</taxon>
        <taxon>Bacilli</taxon>
        <taxon>Lactobacillales</taxon>
        <taxon>Lactobacillaceae</taxon>
        <taxon>Lapidilactobacillus</taxon>
    </lineage>
</organism>
<evidence type="ECO:0000313" key="8">
    <source>
        <dbReference type="Proteomes" id="UP001597244"/>
    </source>
</evidence>
<protein>
    <submittedName>
        <fullName evidence="7">Glycoside hydrolase family 43 protein</fullName>
    </submittedName>
</protein>
<sequence length="478" mass="53272">MKKISKALFGTACLAVGLSILVGCSQPKPKAAKQVLNDPKFTDVSVHDPSIVKSGSDYYIFGSHMQMAKSPDLIKWQQISNNVDDQKLFTDIHTELADVFTDASTDTFWAGDIEQLKDKKYYMYYCACEGDNPTAVLGLAVADKISGPYHDRGIFLRSGNAVSDDVTYDATIEPNAIDPQTFYDKNGQLWMVYGSYSGGIFVLKMNEKTGLPIAGQGYGKRLLGGNHVRVEGSYMLYNAQTDYYYLFLSFGGLDATGGYNIRVGRSKNPDGPFVDSAGNDFTKIQGPAGTTFDDQAIEKYGVKIMGNHTWDTKKPYKSGYVSPGHNSAYFDSKTNQYFLIFHSRFPNTGEAYEDRVHQMFFTESGWPVVAPLRYAGEKIAKYKLDQVIGDYEVIQMNKKITAKITTPTDLTIKKDGKISGVDNANLKFENKGEQSQVSIGAKNYQGYFVSEWDQYTKKQTMTFTGTDQNGEPLFMVRK</sequence>
<dbReference type="PROSITE" id="PS51257">
    <property type="entry name" value="PROKAR_LIPOPROTEIN"/>
    <property type="match status" value="1"/>
</dbReference>
<keyword evidence="8" id="KW-1185">Reference proteome</keyword>
<dbReference type="Gene3D" id="2.115.10.20">
    <property type="entry name" value="Glycosyl hydrolase domain, family 43"/>
    <property type="match status" value="1"/>
</dbReference>
<evidence type="ECO:0000256" key="5">
    <source>
        <dbReference type="RuleBase" id="RU361187"/>
    </source>
</evidence>
<dbReference type="InterPro" id="IPR050727">
    <property type="entry name" value="GH43_arabinanases"/>
</dbReference>
<feature type="domain" description="Extracellular endo-alpha-(1-&gt;5)-L-arabinanase C-terminal" evidence="6">
    <location>
        <begin position="371"/>
        <end position="474"/>
    </location>
</feature>
<comment type="similarity">
    <text evidence="2 5">Belongs to the glycosyl hydrolase 43 family.</text>
</comment>
<dbReference type="InterPro" id="IPR006710">
    <property type="entry name" value="Glyco_hydro_43"/>
</dbReference>
<dbReference type="Pfam" id="PF16369">
    <property type="entry name" value="GH43_C"/>
    <property type="match status" value="1"/>
</dbReference>
<evidence type="ECO:0000313" key="7">
    <source>
        <dbReference type="EMBL" id="MFD1465134.1"/>
    </source>
</evidence>
<evidence type="ECO:0000256" key="2">
    <source>
        <dbReference type="ARBA" id="ARBA00009865"/>
    </source>
</evidence>
<evidence type="ECO:0000256" key="4">
    <source>
        <dbReference type="ARBA" id="ARBA00023295"/>
    </source>
</evidence>
<dbReference type="InterPro" id="IPR032291">
    <property type="entry name" value="Abn2_C"/>
</dbReference>
<evidence type="ECO:0000256" key="1">
    <source>
        <dbReference type="ARBA" id="ARBA00004834"/>
    </source>
</evidence>
<dbReference type="GO" id="GO:0016787">
    <property type="term" value="F:hydrolase activity"/>
    <property type="evidence" value="ECO:0007669"/>
    <property type="project" value="UniProtKB-KW"/>
</dbReference>
<name>A0ABW4DMA5_9LACO</name>
<dbReference type="Pfam" id="PF04616">
    <property type="entry name" value="Glyco_hydro_43"/>
    <property type="match status" value="1"/>
</dbReference>
<comment type="pathway">
    <text evidence="1">Glycan metabolism; L-arabinan degradation.</text>
</comment>
<keyword evidence="4 5" id="KW-0326">Glycosidase</keyword>
<keyword evidence="3 5" id="KW-0378">Hydrolase</keyword>
<dbReference type="InterPro" id="IPR023296">
    <property type="entry name" value="Glyco_hydro_beta-prop_sf"/>
</dbReference>
<accession>A0ABW4DMA5</accession>
<reference evidence="8" key="1">
    <citation type="journal article" date="2019" name="Int. J. Syst. Evol. Microbiol.">
        <title>The Global Catalogue of Microorganisms (GCM) 10K type strain sequencing project: providing services to taxonomists for standard genome sequencing and annotation.</title>
        <authorList>
            <consortium name="The Broad Institute Genomics Platform"/>
            <consortium name="The Broad Institute Genome Sequencing Center for Infectious Disease"/>
            <person name="Wu L."/>
            <person name="Ma J."/>
        </authorList>
    </citation>
    <scope>NUCLEOTIDE SEQUENCE [LARGE SCALE GENOMIC DNA]</scope>
    <source>
        <strain evidence="8">CCM 8951</strain>
    </source>
</reference>
<evidence type="ECO:0000259" key="6">
    <source>
        <dbReference type="Pfam" id="PF16369"/>
    </source>
</evidence>
<dbReference type="RefSeq" id="WP_125577055.1">
    <property type="nucleotide sequence ID" value="NZ_JBHTOF010000025.1"/>
</dbReference>
<dbReference type="Gene3D" id="2.40.128.10">
    <property type="match status" value="1"/>
</dbReference>
<dbReference type="PANTHER" id="PTHR43301">
    <property type="entry name" value="ARABINAN ENDO-1,5-ALPHA-L-ARABINOSIDASE"/>
    <property type="match status" value="1"/>
</dbReference>
<evidence type="ECO:0000256" key="3">
    <source>
        <dbReference type="ARBA" id="ARBA00022801"/>
    </source>
</evidence>
<dbReference type="PANTHER" id="PTHR43301:SF3">
    <property type="entry name" value="ARABINAN ENDO-1,5-ALPHA-L-ARABINOSIDASE A-RELATED"/>
    <property type="match status" value="1"/>
</dbReference>